<dbReference type="RefSeq" id="WP_046957188.1">
    <property type="nucleotide sequence ID" value="NZ_LCYN01000001.1"/>
</dbReference>
<dbReference type="NCBIfam" id="TIGR03238">
    <property type="entry name" value="dnd_assoc_3"/>
    <property type="match status" value="1"/>
</dbReference>
<gene>
    <name evidence="1" type="ORF">B4147_1092</name>
</gene>
<comment type="caution">
    <text evidence="1">The sequence shown here is derived from an EMBL/GenBank/DDBJ whole genome shotgun (WGS) entry which is preliminary data.</text>
</comment>
<organism evidence="1 2">
    <name type="scientific">Bacillus wiedmannii</name>
    <dbReference type="NCBI Taxonomy" id="1890302"/>
    <lineage>
        <taxon>Bacteria</taxon>
        <taxon>Bacillati</taxon>
        <taxon>Bacillota</taxon>
        <taxon>Bacilli</taxon>
        <taxon>Bacillales</taxon>
        <taxon>Bacillaceae</taxon>
        <taxon>Bacillus</taxon>
        <taxon>Bacillus cereus group</taxon>
    </lineage>
</organism>
<evidence type="ECO:0000313" key="1">
    <source>
        <dbReference type="EMBL" id="KLA01425.1"/>
    </source>
</evidence>
<accession>A0A0G8CPP6</accession>
<dbReference type="Proteomes" id="UP000035350">
    <property type="component" value="Unassembled WGS sequence"/>
</dbReference>
<sequence>MEKYTFDFLQEIFPELAEMGRDIENIFYQDPQSVLIKGRIFAELLSKRIAEEHELYDVQYLKQVERIQKLEREDILSKEISRSFDTVRYLGNKAAHEHIESGVESAFKMHKNLFQIAVWFMEVYGSYEFVAPKYKHPQPKSSVHIVEKLEEKISASLEEKLKMLIEIASKQNTSNQTEELTEINNAEIAVGLEIEDKQSVDNEEEADNNFVYDDFILGEGESYLLAELSKLKESSQEAIENPNEFSSFKDYLHVERTIQNDMMSALTAAAGQNTSQLIFLCGSVGDGKSHLLSYVKNKYPELMEEFSVHNDATESFDPQKSSLDTLAEVLKPYSDSEIDGSRFKLILAINLGVLHNFIESDYAKEHYQILTKFIEESGIFEANEVATNQQSGNFHLISFSDYQPFELTSEGPKSDYFSSILKRIVVESEKNPFYQAYLKDKQRGINGFFMVNYELLQQQPIRDGVLSILIEAIVKHKMIISTRSMLNFIYDILVPSHGNEDFLGAGMMEKTEALLPNLLFDGQEKSNLLAVISKMDPIHLRSNSVDQMLIELNNSVNMKNTFQKHLNLHGLDGWIEELEEMGSFFELSDSSRQVFNKTLIRMSFFLSPVLNEMFGDENYKKYMEYLYAFNKGNRSDLKDMYNLARKSIFLWNGSPKSDYVFMDYSNDTTQVAQSLKIKPFVGHLKGVEPEVLNRFKLNILLAFSNEDKVAPVYLEIDYPLYEMMVKLSKGYRPNKKDKEDCIQFVEFVDKIMKLGNREKELLFVQSNENGMFRLTYDEDFEEFTFRRD</sequence>
<evidence type="ECO:0000313" key="2">
    <source>
        <dbReference type="Proteomes" id="UP000035350"/>
    </source>
</evidence>
<dbReference type="AlphaFoldDB" id="A0A0G8CPP6"/>
<evidence type="ECO:0008006" key="3">
    <source>
        <dbReference type="Google" id="ProtNLM"/>
    </source>
</evidence>
<proteinExistence type="predicted"/>
<dbReference type="EMBL" id="LCYN01000001">
    <property type="protein sequence ID" value="KLA01425.1"/>
    <property type="molecule type" value="Genomic_DNA"/>
</dbReference>
<protein>
    <recommendedName>
        <fullName evidence="3">DNA phosphorothioation-dependent restriction protein DptF</fullName>
    </recommendedName>
</protein>
<reference evidence="2" key="2">
    <citation type="submission" date="2015-04" db="EMBL/GenBank/DDBJ databases">
        <title>Draft Genome Sequences of Eight Spore-Forming Food Isolates of Bacillus cereus Genome sequencing.</title>
        <authorList>
            <person name="Krawcyk A.O."/>
            <person name="de Jong A."/>
            <person name="Eijlander R.T."/>
            <person name="Berendsen E.M."/>
            <person name="Holsappel S."/>
            <person name="Wells-Bennik M."/>
            <person name="Kuipers O.P."/>
        </authorList>
    </citation>
    <scope>NUCLEOTIDE SEQUENCE [LARGE SCALE GENOMIC DNA]</scope>
    <source>
        <strain evidence="2">B4147</strain>
    </source>
</reference>
<dbReference type="InterPro" id="IPR017647">
    <property type="entry name" value="Dnd_assoc_3"/>
</dbReference>
<name>A0A0G8CPP6_9BACI</name>
<dbReference type="PATRIC" id="fig|1396.433.peg.144"/>
<reference evidence="1 2" key="1">
    <citation type="journal article" date="2015" name="Genome Announc.">
        <title>Next-Generation Whole-Genome Sequencing of Eight Strains of Bacillus cereus, Isolated from Food.</title>
        <authorList>
            <person name="Krawczyk A.O."/>
            <person name="de Jong A."/>
            <person name="Eijlander R.T."/>
            <person name="Berendsen E.M."/>
            <person name="Holsappel S."/>
            <person name="Wells-Bennik M.H."/>
            <person name="Kuipers O.P."/>
        </authorList>
    </citation>
    <scope>NUCLEOTIDE SEQUENCE [LARGE SCALE GENOMIC DNA]</scope>
    <source>
        <strain evidence="1 2">B4147</strain>
    </source>
</reference>